<keyword evidence="10 14" id="KW-0460">Magnesium</keyword>
<keyword evidence="19" id="KW-1185">Reference proteome</keyword>
<dbReference type="Gene3D" id="3.40.50.1220">
    <property type="entry name" value="TPP-binding domain"/>
    <property type="match status" value="1"/>
</dbReference>
<name>A0A0X3ARN7_9FLAO</name>
<evidence type="ECO:0000256" key="3">
    <source>
        <dbReference type="ARBA" id="ARBA00007812"/>
    </source>
</evidence>
<dbReference type="UniPathway" id="UPA00047">
    <property type="reaction ID" value="UER00055"/>
</dbReference>
<evidence type="ECO:0000256" key="2">
    <source>
        <dbReference type="ARBA" id="ARBA00005025"/>
    </source>
</evidence>
<dbReference type="Pfam" id="PF02776">
    <property type="entry name" value="TPP_enzyme_N"/>
    <property type="match status" value="1"/>
</dbReference>
<dbReference type="CDD" id="cd02015">
    <property type="entry name" value="TPP_AHAS"/>
    <property type="match status" value="1"/>
</dbReference>
<dbReference type="RefSeq" id="WP_055426087.1">
    <property type="nucleotide sequence ID" value="NZ_FCOR01000012.1"/>
</dbReference>
<dbReference type="Proteomes" id="UP000182761">
    <property type="component" value="Unassembled WGS sequence"/>
</dbReference>
<dbReference type="GO" id="GO:0003984">
    <property type="term" value="F:acetolactate synthase activity"/>
    <property type="evidence" value="ECO:0007669"/>
    <property type="project" value="UniProtKB-EC"/>
</dbReference>
<comment type="catalytic activity">
    <reaction evidence="13 14">
        <text>2 pyruvate + H(+) = (2S)-2-acetolactate + CO2</text>
        <dbReference type="Rhea" id="RHEA:25249"/>
        <dbReference type="ChEBI" id="CHEBI:15361"/>
        <dbReference type="ChEBI" id="CHEBI:15378"/>
        <dbReference type="ChEBI" id="CHEBI:16526"/>
        <dbReference type="ChEBI" id="CHEBI:58476"/>
        <dbReference type="EC" id="2.2.1.6"/>
    </reaction>
</comment>
<dbReference type="NCBIfam" id="TIGR00118">
    <property type="entry name" value="acolac_lg"/>
    <property type="match status" value="1"/>
</dbReference>
<dbReference type="GO" id="GO:0000287">
    <property type="term" value="F:magnesium ion binding"/>
    <property type="evidence" value="ECO:0007669"/>
    <property type="project" value="UniProtKB-UniRule"/>
</dbReference>
<dbReference type="OrthoDB" id="4494979at2"/>
<evidence type="ECO:0000256" key="6">
    <source>
        <dbReference type="ARBA" id="ARBA00022630"/>
    </source>
</evidence>
<accession>A0A0X3ARN7</accession>
<evidence type="ECO:0000259" key="17">
    <source>
        <dbReference type="Pfam" id="PF02776"/>
    </source>
</evidence>
<comment type="cofactor">
    <cofactor evidence="14">
        <name>thiamine diphosphate</name>
        <dbReference type="ChEBI" id="CHEBI:58937"/>
    </cofactor>
    <text evidence="14">Binds 1 thiamine pyrophosphate per subunit.</text>
</comment>
<comment type="pathway">
    <text evidence="1 14">Amino-acid biosynthesis; L-isoleucine biosynthesis; L-isoleucine from 2-oxobutanoate: step 1/4.</text>
</comment>
<evidence type="ECO:0000256" key="14">
    <source>
        <dbReference type="RuleBase" id="RU003591"/>
    </source>
</evidence>
<dbReference type="InterPro" id="IPR011766">
    <property type="entry name" value="TPP_enzyme_TPP-bd"/>
</dbReference>
<dbReference type="Gene3D" id="3.40.50.970">
    <property type="match status" value="2"/>
</dbReference>
<dbReference type="STRING" id="1586267.GCA_001418685_01767"/>
<keyword evidence="7 14" id="KW-0808">Transferase</keyword>
<evidence type="ECO:0000259" key="16">
    <source>
        <dbReference type="Pfam" id="PF02775"/>
    </source>
</evidence>
<dbReference type="GO" id="GO:0009097">
    <property type="term" value="P:isoleucine biosynthetic process"/>
    <property type="evidence" value="ECO:0007669"/>
    <property type="project" value="UniProtKB-UniPathway"/>
</dbReference>
<dbReference type="InterPro" id="IPR045229">
    <property type="entry name" value="TPP_enz"/>
</dbReference>
<protein>
    <recommendedName>
        <fullName evidence="4 14">Acetolactate synthase</fullName>
        <ecNumber evidence="4 14">2.2.1.6</ecNumber>
    </recommendedName>
</protein>
<dbReference type="UniPathway" id="UPA00049">
    <property type="reaction ID" value="UER00059"/>
</dbReference>
<dbReference type="SUPFAM" id="SSF52518">
    <property type="entry name" value="Thiamin diphosphate-binding fold (THDP-binding)"/>
    <property type="match status" value="2"/>
</dbReference>
<dbReference type="InterPro" id="IPR029035">
    <property type="entry name" value="DHS-like_NAD/FAD-binding_dom"/>
</dbReference>
<dbReference type="EMBL" id="FCOR01000012">
    <property type="protein sequence ID" value="CVK16903.1"/>
    <property type="molecule type" value="Genomic_DNA"/>
</dbReference>
<dbReference type="Pfam" id="PF02775">
    <property type="entry name" value="TPP_enzyme_C"/>
    <property type="match status" value="1"/>
</dbReference>
<evidence type="ECO:0000256" key="8">
    <source>
        <dbReference type="ARBA" id="ARBA00022723"/>
    </source>
</evidence>
<evidence type="ECO:0000256" key="11">
    <source>
        <dbReference type="ARBA" id="ARBA00023052"/>
    </source>
</evidence>
<evidence type="ECO:0000256" key="9">
    <source>
        <dbReference type="ARBA" id="ARBA00022827"/>
    </source>
</evidence>
<organism evidence="18 19">
    <name type="scientific">Apibacter mensalis</name>
    <dbReference type="NCBI Taxonomy" id="1586267"/>
    <lineage>
        <taxon>Bacteria</taxon>
        <taxon>Pseudomonadati</taxon>
        <taxon>Bacteroidota</taxon>
        <taxon>Flavobacteriia</taxon>
        <taxon>Flavobacteriales</taxon>
        <taxon>Weeksellaceae</taxon>
        <taxon>Apibacter</taxon>
    </lineage>
</organism>
<proteinExistence type="inferred from homology"/>
<reference evidence="18 19" key="1">
    <citation type="submission" date="2016-01" db="EMBL/GenBank/DDBJ databases">
        <authorList>
            <person name="McClelland M."/>
            <person name="Jain A."/>
            <person name="Saraogi P."/>
            <person name="Mendelson R."/>
            <person name="Westerman R."/>
            <person name="SanMiguel P."/>
            <person name="Csonka L."/>
        </authorList>
    </citation>
    <scope>NUCLEOTIDE SEQUENCE [LARGE SCALE GENOMIC DNA]</scope>
    <source>
        <strain evidence="18 19">R-53146</strain>
    </source>
</reference>
<evidence type="ECO:0000256" key="1">
    <source>
        <dbReference type="ARBA" id="ARBA00004974"/>
    </source>
</evidence>
<keyword evidence="11 14" id="KW-0786">Thiamine pyrophosphate</keyword>
<keyword evidence="5 14" id="KW-0028">Amino-acid biosynthesis</keyword>
<dbReference type="InterPro" id="IPR029061">
    <property type="entry name" value="THDP-binding"/>
</dbReference>
<feature type="domain" description="Thiamine pyrophosphate enzyme N-terminal TPP-binding" evidence="17">
    <location>
        <begin position="6"/>
        <end position="121"/>
    </location>
</feature>
<dbReference type="Pfam" id="PF00205">
    <property type="entry name" value="TPP_enzyme_M"/>
    <property type="match status" value="1"/>
</dbReference>
<evidence type="ECO:0000256" key="13">
    <source>
        <dbReference type="ARBA" id="ARBA00048670"/>
    </source>
</evidence>
<dbReference type="FunFam" id="3.40.50.970:FF:000016">
    <property type="entry name" value="Acetolactate synthase"/>
    <property type="match status" value="1"/>
</dbReference>
<dbReference type="GO" id="GO:0009099">
    <property type="term" value="P:L-valine biosynthetic process"/>
    <property type="evidence" value="ECO:0007669"/>
    <property type="project" value="UniProtKB-UniPathway"/>
</dbReference>
<evidence type="ECO:0000259" key="15">
    <source>
        <dbReference type="Pfam" id="PF00205"/>
    </source>
</evidence>
<sequence length="568" mass="62367">MNTNISGSEALIQSLLKEGVDTIFGYPGGAIMPVFDSLYDYKDKINHFLVRHEQAAAHAAQGYARAKGKPGIVLVTSGPGATNTVTGIADAMIDSTPLVVISGQVLSGLLGSDAFQEADVVGITKPISKWTYQIRNAEDIPWAVARAFYIANNGRKGPVVLDITKDALQGQIEYSPAKINFIRSYQPIPDLKQEEIQEAAKLINEAKKPLALIGQGVILSGAEEELQKFLEKAHIPGASTMLGLSAIPTEHALNVGLLGMHGNVAPNVKTNECDVLIAIGMRFDDRVTGDLKTYAKQAKIIHFDIDPSEINKNVKTHVKVLGDAKTTLAEVTKLLKKNNHTEWLESFREYNEKEYEAVIKKELYPESGSLKMGEVVRKVSEATNHEGILVTDVGQNQMMGVRYFKYKQSRSVITSGGLGTMGFGLPAAIGAKIAVPDRTVCLFVGDGGIQMTIQELGTIMQYDIDIKIIILNNHFLGMVRQWQELFFDKRYSETLMKNPNFEAIGEAYHIKSKTISKREELDQAIEEMINHKGSYLLDVQVEIQGMVYPMIPAGSCVTNILLGETNQI</sequence>
<dbReference type="PANTHER" id="PTHR18968:SF13">
    <property type="entry name" value="ACETOLACTATE SYNTHASE CATALYTIC SUBUNIT, MITOCHONDRIAL"/>
    <property type="match status" value="1"/>
</dbReference>
<evidence type="ECO:0000256" key="7">
    <source>
        <dbReference type="ARBA" id="ARBA00022679"/>
    </source>
</evidence>
<dbReference type="EC" id="2.2.1.6" evidence="4 14"/>
<evidence type="ECO:0000256" key="10">
    <source>
        <dbReference type="ARBA" id="ARBA00022842"/>
    </source>
</evidence>
<dbReference type="SUPFAM" id="SSF52467">
    <property type="entry name" value="DHS-like NAD/FAD-binding domain"/>
    <property type="match status" value="1"/>
</dbReference>
<dbReference type="GO" id="GO:0050660">
    <property type="term" value="F:flavin adenine dinucleotide binding"/>
    <property type="evidence" value="ECO:0007669"/>
    <property type="project" value="InterPro"/>
</dbReference>
<dbReference type="InterPro" id="IPR012846">
    <property type="entry name" value="Acetolactate_synth_lsu"/>
</dbReference>
<evidence type="ECO:0000256" key="5">
    <source>
        <dbReference type="ARBA" id="ARBA00022605"/>
    </source>
</evidence>
<keyword evidence="9" id="KW-0274">FAD</keyword>
<dbReference type="FunFam" id="3.40.50.1220:FF:000008">
    <property type="entry name" value="Acetolactate synthase"/>
    <property type="match status" value="1"/>
</dbReference>
<evidence type="ECO:0000313" key="19">
    <source>
        <dbReference type="Proteomes" id="UP000182761"/>
    </source>
</evidence>
<dbReference type="InterPro" id="IPR012000">
    <property type="entry name" value="Thiamin_PyroP_enz_cen_dom"/>
</dbReference>
<keyword evidence="12 14" id="KW-0100">Branched-chain amino acid biosynthesis</keyword>
<feature type="domain" description="Thiamine pyrophosphate enzyme central" evidence="15">
    <location>
        <begin position="196"/>
        <end position="330"/>
    </location>
</feature>
<dbReference type="GO" id="GO:0005948">
    <property type="term" value="C:acetolactate synthase complex"/>
    <property type="evidence" value="ECO:0007669"/>
    <property type="project" value="TreeGrafter"/>
</dbReference>
<keyword evidence="6" id="KW-0285">Flavoprotein</keyword>
<dbReference type="FunFam" id="3.40.50.970:FF:000007">
    <property type="entry name" value="Acetolactate synthase"/>
    <property type="match status" value="1"/>
</dbReference>
<feature type="domain" description="Thiamine pyrophosphate enzyme TPP-binding" evidence="16">
    <location>
        <begin position="392"/>
        <end position="539"/>
    </location>
</feature>
<dbReference type="InterPro" id="IPR012001">
    <property type="entry name" value="Thiamin_PyroP_enz_TPP-bd_dom"/>
</dbReference>
<comment type="pathway">
    <text evidence="2 14">Amino-acid biosynthesis; L-valine biosynthesis; L-valine from pyruvate: step 1/4.</text>
</comment>
<evidence type="ECO:0000313" key="18">
    <source>
        <dbReference type="EMBL" id="CVK16903.1"/>
    </source>
</evidence>
<keyword evidence="8 14" id="KW-0479">Metal-binding</keyword>
<dbReference type="InterPro" id="IPR039368">
    <property type="entry name" value="AHAS_TPP"/>
</dbReference>
<dbReference type="AlphaFoldDB" id="A0A0X3ARN7"/>
<evidence type="ECO:0000256" key="12">
    <source>
        <dbReference type="ARBA" id="ARBA00023304"/>
    </source>
</evidence>
<dbReference type="PANTHER" id="PTHR18968">
    <property type="entry name" value="THIAMINE PYROPHOSPHATE ENZYMES"/>
    <property type="match status" value="1"/>
</dbReference>
<evidence type="ECO:0000256" key="4">
    <source>
        <dbReference type="ARBA" id="ARBA00013145"/>
    </source>
</evidence>
<dbReference type="GO" id="GO:0030976">
    <property type="term" value="F:thiamine pyrophosphate binding"/>
    <property type="evidence" value="ECO:0007669"/>
    <property type="project" value="UniProtKB-UniRule"/>
</dbReference>
<comment type="cofactor">
    <cofactor evidence="14">
        <name>Mg(2+)</name>
        <dbReference type="ChEBI" id="CHEBI:18420"/>
    </cofactor>
    <text evidence="14">Binds 1 Mg(2+) ion per subunit.</text>
</comment>
<comment type="similarity">
    <text evidence="3 14">Belongs to the TPP enzyme family.</text>
</comment>
<gene>
    <name evidence="18" type="ORF">Ga0061079_11234</name>
</gene>
<dbReference type="CDD" id="cd07035">
    <property type="entry name" value="TPP_PYR_POX_like"/>
    <property type="match status" value="1"/>
</dbReference>